<dbReference type="Proteomes" id="UP001066276">
    <property type="component" value="Chromosome 4_2"/>
</dbReference>
<dbReference type="AlphaFoldDB" id="A0AAV7SFQ0"/>
<comment type="caution">
    <text evidence="1">The sequence shown here is derived from an EMBL/GenBank/DDBJ whole genome shotgun (WGS) entry which is preliminary data.</text>
</comment>
<reference evidence="1" key="1">
    <citation type="journal article" date="2022" name="bioRxiv">
        <title>Sequencing and chromosome-scale assembly of the giantPleurodeles waltlgenome.</title>
        <authorList>
            <person name="Brown T."/>
            <person name="Elewa A."/>
            <person name="Iarovenko S."/>
            <person name="Subramanian E."/>
            <person name="Araus A.J."/>
            <person name="Petzold A."/>
            <person name="Susuki M."/>
            <person name="Suzuki K.-i.T."/>
            <person name="Hayashi T."/>
            <person name="Toyoda A."/>
            <person name="Oliveira C."/>
            <person name="Osipova E."/>
            <person name="Leigh N.D."/>
            <person name="Simon A."/>
            <person name="Yun M.H."/>
        </authorList>
    </citation>
    <scope>NUCLEOTIDE SEQUENCE</scope>
    <source>
        <strain evidence="1">20211129_DDA</strain>
        <tissue evidence="1">Liver</tissue>
    </source>
</reference>
<protein>
    <submittedName>
        <fullName evidence="1">Uncharacterized protein</fullName>
    </submittedName>
</protein>
<proteinExistence type="predicted"/>
<keyword evidence="2" id="KW-1185">Reference proteome</keyword>
<organism evidence="1 2">
    <name type="scientific">Pleurodeles waltl</name>
    <name type="common">Iberian ribbed newt</name>
    <dbReference type="NCBI Taxonomy" id="8319"/>
    <lineage>
        <taxon>Eukaryota</taxon>
        <taxon>Metazoa</taxon>
        <taxon>Chordata</taxon>
        <taxon>Craniata</taxon>
        <taxon>Vertebrata</taxon>
        <taxon>Euteleostomi</taxon>
        <taxon>Amphibia</taxon>
        <taxon>Batrachia</taxon>
        <taxon>Caudata</taxon>
        <taxon>Salamandroidea</taxon>
        <taxon>Salamandridae</taxon>
        <taxon>Pleurodelinae</taxon>
        <taxon>Pleurodeles</taxon>
    </lineage>
</organism>
<evidence type="ECO:0000313" key="1">
    <source>
        <dbReference type="EMBL" id="KAJ1162709.1"/>
    </source>
</evidence>
<gene>
    <name evidence="1" type="ORF">NDU88_003176</name>
</gene>
<name>A0AAV7SFQ0_PLEWA</name>
<sequence>MCDPVCDGRRGQGRSFQFKVGGIWGPPHTGPFYSYSLRGRAGSVPVYSSMTGRAVPCEMQQRWLQVPARVKLALHPRLRFSGLLYASIYIN</sequence>
<dbReference type="EMBL" id="JANPWB010000008">
    <property type="protein sequence ID" value="KAJ1162709.1"/>
    <property type="molecule type" value="Genomic_DNA"/>
</dbReference>
<evidence type="ECO:0000313" key="2">
    <source>
        <dbReference type="Proteomes" id="UP001066276"/>
    </source>
</evidence>
<accession>A0AAV7SFQ0</accession>